<name>E0S1D8_BUTPB</name>
<evidence type="ECO:0000313" key="6">
    <source>
        <dbReference type="Proteomes" id="UP000001299"/>
    </source>
</evidence>
<evidence type="ECO:0000256" key="1">
    <source>
        <dbReference type="SAM" id="MobiDB-lite"/>
    </source>
</evidence>
<evidence type="ECO:0000259" key="4">
    <source>
        <dbReference type="PROSITE" id="PS51781"/>
    </source>
</evidence>
<accession>E0S1D8</accession>
<keyword evidence="6" id="KW-1185">Reference proteome</keyword>
<evidence type="ECO:0000313" key="5">
    <source>
        <dbReference type="EMBL" id="ADL33613.1"/>
    </source>
</evidence>
<proteinExistence type="predicted"/>
<dbReference type="eggNOG" id="COG3103">
    <property type="taxonomic scope" value="Bacteria"/>
</dbReference>
<evidence type="ECO:0000256" key="2">
    <source>
        <dbReference type="SAM" id="Phobius"/>
    </source>
</evidence>
<dbReference type="KEGG" id="bpb:bpr_I0871"/>
<feature type="compositionally biased region" description="Low complexity" evidence="1">
    <location>
        <begin position="208"/>
        <end position="226"/>
    </location>
</feature>
<dbReference type="PANTHER" id="PTHR34408:SF1">
    <property type="entry name" value="GLYCOSYL HYDROLASE FAMILY 19 DOMAIN-CONTAINING PROTEIN HI_1415"/>
    <property type="match status" value="1"/>
</dbReference>
<feature type="compositionally biased region" description="Polar residues" evidence="1">
    <location>
        <begin position="236"/>
        <end position="245"/>
    </location>
</feature>
<organism evidence="5 6">
    <name type="scientific">Butyrivibrio proteoclasticus (strain ATCC 51982 / DSM 14932 / B316)</name>
    <name type="common">Clostridium proteoclasticum</name>
    <dbReference type="NCBI Taxonomy" id="515622"/>
    <lineage>
        <taxon>Bacteria</taxon>
        <taxon>Bacillati</taxon>
        <taxon>Bacillota</taxon>
        <taxon>Clostridia</taxon>
        <taxon>Lachnospirales</taxon>
        <taxon>Lachnospiraceae</taxon>
        <taxon>Butyrivibrio</taxon>
    </lineage>
</organism>
<feature type="compositionally biased region" description="Basic and acidic residues" evidence="1">
    <location>
        <begin position="366"/>
        <end position="465"/>
    </location>
</feature>
<dbReference type="InterPro" id="IPR003646">
    <property type="entry name" value="SH3-like_bac-type"/>
</dbReference>
<feature type="transmembrane region" description="Helical" evidence="2">
    <location>
        <begin position="303"/>
        <end position="323"/>
    </location>
</feature>
<dbReference type="AlphaFoldDB" id="E0S1D8"/>
<dbReference type="PROSITE" id="PS51781">
    <property type="entry name" value="SH3B"/>
    <property type="match status" value="2"/>
</dbReference>
<dbReference type="SMART" id="SM00287">
    <property type="entry name" value="SH3b"/>
    <property type="match status" value="2"/>
</dbReference>
<feature type="region of interest" description="Disordered" evidence="1">
    <location>
        <begin position="334"/>
        <end position="473"/>
    </location>
</feature>
<dbReference type="Proteomes" id="UP000001299">
    <property type="component" value="Chromosome 1"/>
</dbReference>
<dbReference type="PANTHER" id="PTHR34408">
    <property type="entry name" value="FAMILY PROTEIN, PUTATIVE-RELATED"/>
    <property type="match status" value="1"/>
</dbReference>
<dbReference type="EMBL" id="CP001810">
    <property type="protein sequence ID" value="ADL33613.1"/>
    <property type="molecule type" value="Genomic_DNA"/>
</dbReference>
<dbReference type="Gene3D" id="2.30.30.40">
    <property type="entry name" value="SH3 Domains"/>
    <property type="match status" value="2"/>
</dbReference>
<dbReference type="Pfam" id="PF08239">
    <property type="entry name" value="SH3_3"/>
    <property type="match status" value="2"/>
</dbReference>
<protein>
    <submittedName>
        <fullName evidence="5">Bacterial SH3 domain-containing protein</fullName>
    </submittedName>
</protein>
<feature type="region of interest" description="Disordered" evidence="1">
    <location>
        <begin position="208"/>
        <end position="246"/>
    </location>
</feature>
<dbReference type="HOGENOM" id="CLU_588982_0_0_9"/>
<feature type="domain" description="SH3b" evidence="4">
    <location>
        <begin position="36"/>
        <end position="104"/>
    </location>
</feature>
<dbReference type="InterPro" id="IPR052354">
    <property type="entry name" value="Cell_Wall_Dynamics_Protein"/>
</dbReference>
<feature type="domain" description="SH3b" evidence="4">
    <location>
        <begin position="131"/>
        <end position="200"/>
    </location>
</feature>
<gene>
    <name evidence="5" type="ordered locus">bpr_I0871</name>
</gene>
<keyword evidence="2" id="KW-1133">Transmembrane helix</keyword>
<dbReference type="STRING" id="515622.bpr_I0871"/>
<reference evidence="5 6" key="1">
    <citation type="journal article" date="2010" name="PLoS ONE">
        <title>The glycobiome of the rumen bacterium Butyrivibrio proteoclasticus B316(T) highlights adaptation to a polysaccharide-rich environment.</title>
        <authorList>
            <person name="Kelly W.J."/>
            <person name="Leahy S.C."/>
            <person name="Altermann E."/>
            <person name="Yeoman C.J."/>
            <person name="Dunne J.C."/>
            <person name="Kong Z."/>
            <person name="Pacheco D.M."/>
            <person name="Li D."/>
            <person name="Noel S.J."/>
            <person name="Moon C.D."/>
            <person name="Cookson A.L."/>
            <person name="Attwood G.T."/>
        </authorList>
    </citation>
    <scope>NUCLEOTIDE SEQUENCE [LARGE SCALE GENOMIC DNA]</scope>
    <source>
        <strain evidence="6">ATCC 51982 / DSM 14932 / B316</strain>
    </source>
</reference>
<evidence type="ECO:0000256" key="3">
    <source>
        <dbReference type="SAM" id="SignalP"/>
    </source>
</evidence>
<feature type="chain" id="PRO_5039175182" evidence="3">
    <location>
        <begin position="26"/>
        <end position="487"/>
    </location>
</feature>
<keyword evidence="2" id="KW-0812">Transmembrane</keyword>
<sequence length="487" mass="53460">MNMNKLGRKIAGLVLAAGVALSVFAGTSLDAYAYTQTTGKVTSDNVKVRESASTTAKQVSSLKNGDSVDIVDESKDASGYVWYKIYVNKNEFGYVRSDLVSKAGGSSSSSGTTSNSSAASLPETAVTAVEQKSATIITDSVNVRSGAGTSYDSVGKATKGETVTITGEATGTDNKTWYKVTFGANSKEGFVRSDLVEISEAVAVEVTEGGEAPAEGGENAEVAEGGEATEEVSVESQQPAVSQDQGDGKYSLKYIAGDDGNSVWYLYDNEGGYRVVVDELIAAAQSAEAVNKLRKQVGTFKKVAIALGALSVVLLAAVLFLVLKLRDSLYYEEEEEEEYDRYDNRRKPDNSPARRPSRDEDEEESERPVRRSADRDREVRPVRRENRDVSEARPTRRSVEERTVRPSRRDPEDDMDARPSRRTERNEDVDVERPSRRSMRDADDRPSRRVSEDRQSASAKEEAPKRRARNFIGDDDDFEFEFLDLDD</sequence>
<keyword evidence="2" id="KW-0472">Membrane</keyword>
<keyword evidence="3" id="KW-0732">Signal</keyword>
<feature type="signal peptide" evidence="3">
    <location>
        <begin position="1"/>
        <end position="25"/>
    </location>
</feature>